<feature type="region of interest" description="Disordered" evidence="5">
    <location>
        <begin position="1"/>
        <end position="129"/>
    </location>
</feature>
<sequence>MTNPDDKTPAPAPDTAPSWVDDVLNSSSQAGAPTDLRISDEPRQSAPAPSWLEKPAAPQPAAPAPSWVDELAASPTAPLPPSSQPPAAPYDLASGAPANDDWVTRATGGARNPTVPQGPPTAPAISPRPFDAFGDPSRQMAPSFGAGPLSSDVSQKKMIAGLLAIFLGSLGVHKFFLGQTTPGLLTLGVNVGVWIVALLLGVLTLGAGLLLTIPLAALVSSALGLLGLVEGIIYLTKSDSEFQRDYLLGGKAWL</sequence>
<reference evidence="8 9" key="1">
    <citation type="submission" date="2019-12" db="EMBL/GenBank/DDBJ databases">
        <title>Deinococcus sp. HMF7620 Genome sequencing and assembly.</title>
        <authorList>
            <person name="Kang H."/>
            <person name="Kim H."/>
            <person name="Joh K."/>
        </authorList>
    </citation>
    <scope>NUCLEOTIDE SEQUENCE [LARGE SCALE GENOMIC DNA]</scope>
    <source>
        <strain evidence="8 9">HMF7620</strain>
    </source>
</reference>
<feature type="compositionally biased region" description="Pro residues" evidence="5">
    <location>
        <begin position="77"/>
        <end position="88"/>
    </location>
</feature>
<accession>A0A7C9HWM6</accession>
<dbReference type="Pfam" id="PF05154">
    <property type="entry name" value="TM2"/>
    <property type="match status" value="1"/>
</dbReference>
<evidence type="ECO:0000256" key="6">
    <source>
        <dbReference type="SAM" id="Phobius"/>
    </source>
</evidence>
<keyword evidence="2 6" id="KW-0812">Transmembrane</keyword>
<proteinExistence type="predicted"/>
<gene>
    <name evidence="8" type="ORF">GO986_03825</name>
</gene>
<keyword evidence="3 6" id="KW-1133">Transmembrane helix</keyword>
<feature type="transmembrane region" description="Helical" evidence="6">
    <location>
        <begin position="158"/>
        <end position="177"/>
    </location>
</feature>
<evidence type="ECO:0000313" key="8">
    <source>
        <dbReference type="EMBL" id="MVN85890.1"/>
    </source>
</evidence>
<evidence type="ECO:0000256" key="2">
    <source>
        <dbReference type="ARBA" id="ARBA00022692"/>
    </source>
</evidence>
<evidence type="ECO:0000256" key="5">
    <source>
        <dbReference type="SAM" id="MobiDB-lite"/>
    </source>
</evidence>
<dbReference type="GO" id="GO:0016020">
    <property type="term" value="C:membrane"/>
    <property type="evidence" value="ECO:0007669"/>
    <property type="project" value="UniProtKB-SubCell"/>
</dbReference>
<evidence type="ECO:0000259" key="7">
    <source>
        <dbReference type="Pfam" id="PF05154"/>
    </source>
</evidence>
<dbReference type="EMBL" id="WQLB01000003">
    <property type="protein sequence ID" value="MVN85890.1"/>
    <property type="molecule type" value="Genomic_DNA"/>
</dbReference>
<feature type="transmembrane region" description="Helical" evidence="6">
    <location>
        <begin position="213"/>
        <end position="235"/>
    </location>
</feature>
<protein>
    <submittedName>
        <fullName evidence="8">NINE protein</fullName>
    </submittedName>
</protein>
<evidence type="ECO:0000256" key="4">
    <source>
        <dbReference type="ARBA" id="ARBA00023136"/>
    </source>
</evidence>
<dbReference type="RefSeq" id="WP_157457933.1">
    <property type="nucleotide sequence ID" value="NZ_WQLB01000003.1"/>
</dbReference>
<dbReference type="Proteomes" id="UP000483286">
    <property type="component" value="Unassembled WGS sequence"/>
</dbReference>
<evidence type="ECO:0000256" key="3">
    <source>
        <dbReference type="ARBA" id="ARBA00022989"/>
    </source>
</evidence>
<evidence type="ECO:0000313" key="9">
    <source>
        <dbReference type="Proteomes" id="UP000483286"/>
    </source>
</evidence>
<dbReference type="AlphaFoldDB" id="A0A7C9HWM6"/>
<comment type="caution">
    <text evidence="8">The sequence shown here is derived from an EMBL/GenBank/DDBJ whole genome shotgun (WGS) entry which is preliminary data.</text>
</comment>
<comment type="subcellular location">
    <subcellularLocation>
        <location evidence="1">Membrane</location>
        <topology evidence="1">Multi-pass membrane protein</topology>
    </subcellularLocation>
</comment>
<name>A0A7C9HWM6_9DEIO</name>
<keyword evidence="4 6" id="KW-0472">Membrane</keyword>
<evidence type="ECO:0000256" key="1">
    <source>
        <dbReference type="ARBA" id="ARBA00004141"/>
    </source>
</evidence>
<keyword evidence="9" id="KW-1185">Reference proteome</keyword>
<feature type="domain" description="TM2" evidence="7">
    <location>
        <begin position="155"/>
        <end position="198"/>
    </location>
</feature>
<feature type="transmembrane region" description="Helical" evidence="6">
    <location>
        <begin position="184"/>
        <end position="207"/>
    </location>
</feature>
<organism evidence="8 9">
    <name type="scientific">Deinococcus arboris</name>
    <dbReference type="NCBI Taxonomy" id="2682977"/>
    <lineage>
        <taxon>Bacteria</taxon>
        <taxon>Thermotogati</taxon>
        <taxon>Deinococcota</taxon>
        <taxon>Deinococci</taxon>
        <taxon>Deinococcales</taxon>
        <taxon>Deinococcaceae</taxon>
        <taxon>Deinococcus</taxon>
    </lineage>
</organism>
<dbReference type="InterPro" id="IPR007829">
    <property type="entry name" value="TM2"/>
</dbReference>